<gene>
    <name evidence="1" type="ORF">OPV22_002951</name>
</gene>
<protein>
    <submittedName>
        <fullName evidence="1">Uncharacterized protein</fullName>
    </submittedName>
</protein>
<dbReference type="AlphaFoldDB" id="A0AAV8RZ61"/>
<dbReference type="Proteomes" id="UP001222027">
    <property type="component" value="Unassembled WGS sequence"/>
</dbReference>
<dbReference type="EMBL" id="JAQQAF010000001">
    <property type="protein sequence ID" value="KAJ8512517.1"/>
    <property type="molecule type" value="Genomic_DNA"/>
</dbReference>
<organism evidence="1 2">
    <name type="scientific">Ensete ventricosum</name>
    <name type="common">Abyssinian banana</name>
    <name type="synonym">Musa ensete</name>
    <dbReference type="NCBI Taxonomy" id="4639"/>
    <lineage>
        <taxon>Eukaryota</taxon>
        <taxon>Viridiplantae</taxon>
        <taxon>Streptophyta</taxon>
        <taxon>Embryophyta</taxon>
        <taxon>Tracheophyta</taxon>
        <taxon>Spermatophyta</taxon>
        <taxon>Magnoliopsida</taxon>
        <taxon>Liliopsida</taxon>
        <taxon>Zingiberales</taxon>
        <taxon>Musaceae</taxon>
        <taxon>Ensete</taxon>
    </lineage>
</organism>
<keyword evidence="2" id="KW-1185">Reference proteome</keyword>
<proteinExistence type="predicted"/>
<sequence length="95" mass="9870">MLCSSRLLTHGSLWRDAAIGLVCSIFAQVADANTGNLSTRGFIAPGELGSSATTMEPNYAQHVLASAGEHVGTPKVPRSCLIIAADTGRKPKTFG</sequence>
<reference evidence="1 2" key="1">
    <citation type="submission" date="2022-12" db="EMBL/GenBank/DDBJ databases">
        <title>Chromosome-scale assembly of the Ensete ventricosum genome.</title>
        <authorList>
            <person name="Dussert Y."/>
            <person name="Stocks J."/>
            <person name="Wendawek A."/>
            <person name="Woldeyes F."/>
            <person name="Nichols R.A."/>
            <person name="Borrell J.S."/>
        </authorList>
    </citation>
    <scope>NUCLEOTIDE SEQUENCE [LARGE SCALE GENOMIC DNA]</scope>
    <source>
        <strain evidence="2">cv. Maze</strain>
        <tissue evidence="1">Seeds</tissue>
    </source>
</reference>
<evidence type="ECO:0000313" key="1">
    <source>
        <dbReference type="EMBL" id="KAJ8512517.1"/>
    </source>
</evidence>
<accession>A0AAV8RZ61</accession>
<name>A0AAV8RZ61_ENSVE</name>
<comment type="caution">
    <text evidence="1">The sequence shown here is derived from an EMBL/GenBank/DDBJ whole genome shotgun (WGS) entry which is preliminary data.</text>
</comment>
<evidence type="ECO:0000313" key="2">
    <source>
        <dbReference type="Proteomes" id="UP001222027"/>
    </source>
</evidence>